<feature type="transmembrane region" description="Helical" evidence="10">
    <location>
        <begin position="75"/>
        <end position="93"/>
    </location>
</feature>
<dbReference type="Pfam" id="PF02537">
    <property type="entry name" value="CRCB"/>
    <property type="match status" value="1"/>
</dbReference>
<comment type="activity regulation">
    <text evidence="10">Na(+) is not transported, but it plays an essential structural role and its presence is essential for fluoride channel function.</text>
</comment>
<keyword evidence="3 10" id="KW-0812">Transmembrane</keyword>
<keyword evidence="12" id="KW-1185">Reference proteome</keyword>
<dbReference type="PANTHER" id="PTHR28259:SF1">
    <property type="entry name" value="FLUORIDE EXPORT PROTEIN 1-RELATED"/>
    <property type="match status" value="1"/>
</dbReference>
<comment type="subcellular location">
    <subcellularLocation>
        <location evidence="1 10">Cell membrane</location>
        <topology evidence="1 10">Multi-pass membrane protein</topology>
    </subcellularLocation>
</comment>
<evidence type="ECO:0000256" key="5">
    <source>
        <dbReference type="ARBA" id="ARBA00023136"/>
    </source>
</evidence>
<keyword evidence="2 10" id="KW-1003">Cell membrane</keyword>
<dbReference type="PROSITE" id="PS51257">
    <property type="entry name" value="PROKAR_LIPOPROTEIN"/>
    <property type="match status" value="1"/>
</dbReference>
<gene>
    <name evidence="11" type="primary">crcB_1</name>
    <name evidence="10" type="synonym">crcB</name>
    <name evidence="10" type="synonym">fluC</name>
    <name evidence="11" type="ORF">GCM10009564_21410</name>
</gene>
<keyword evidence="10" id="KW-0813">Transport</keyword>
<protein>
    <recommendedName>
        <fullName evidence="10">Fluoride-specific ion channel FluC</fullName>
    </recommendedName>
</protein>
<comment type="catalytic activity">
    <reaction evidence="8">
        <text>fluoride(in) = fluoride(out)</text>
        <dbReference type="Rhea" id="RHEA:76159"/>
        <dbReference type="ChEBI" id="CHEBI:17051"/>
    </reaction>
    <physiologicalReaction direction="left-to-right" evidence="8">
        <dbReference type="Rhea" id="RHEA:76160"/>
    </physiologicalReaction>
</comment>
<keyword evidence="4 10" id="KW-1133">Transmembrane helix</keyword>
<comment type="function">
    <text evidence="9 10">Fluoride-specific ion channel. Important for reducing fluoride concentration in the cell, thus reducing its toxicity.</text>
</comment>
<dbReference type="PANTHER" id="PTHR28259">
    <property type="entry name" value="FLUORIDE EXPORT PROTEIN 1-RELATED"/>
    <property type="match status" value="1"/>
</dbReference>
<evidence type="ECO:0000256" key="4">
    <source>
        <dbReference type="ARBA" id="ARBA00022989"/>
    </source>
</evidence>
<keyword evidence="5 10" id="KW-0472">Membrane</keyword>
<evidence type="ECO:0000256" key="10">
    <source>
        <dbReference type="HAMAP-Rule" id="MF_00454"/>
    </source>
</evidence>
<feature type="transmembrane region" description="Helical" evidence="10">
    <location>
        <begin position="105"/>
        <end position="132"/>
    </location>
</feature>
<dbReference type="NCBIfam" id="TIGR00494">
    <property type="entry name" value="crcB"/>
    <property type="match status" value="1"/>
</dbReference>
<evidence type="ECO:0000256" key="2">
    <source>
        <dbReference type="ARBA" id="ARBA00022475"/>
    </source>
</evidence>
<sequence length="140" mass="14805">MRREARRRHLRVLAAVAAGGALGACARYEAALLWPTDRAGFPWTTLGVNAVGCLVIGVFLVMVTEVFTAPPLLRPFFGTGVLGGFTTFSTYCVDIERLVRADRAGIALVYLAATVVVALAAARIGMIAARLVPSARGSRS</sequence>
<evidence type="ECO:0000256" key="6">
    <source>
        <dbReference type="ARBA" id="ARBA00023303"/>
    </source>
</evidence>
<comment type="caution">
    <text evidence="11">The sequence shown here is derived from an EMBL/GenBank/DDBJ whole genome shotgun (WGS) entry which is preliminary data.</text>
</comment>
<comment type="similarity">
    <text evidence="7 10">Belongs to the fluoride channel Fluc/FEX (TC 1.A.43) family.</text>
</comment>
<proteinExistence type="inferred from homology"/>
<feature type="transmembrane region" description="Helical" evidence="10">
    <location>
        <begin position="43"/>
        <end position="63"/>
    </location>
</feature>
<evidence type="ECO:0000256" key="7">
    <source>
        <dbReference type="ARBA" id="ARBA00035120"/>
    </source>
</evidence>
<dbReference type="EMBL" id="BAAAHU010000018">
    <property type="protein sequence ID" value="GAA1008570.1"/>
    <property type="molecule type" value="Genomic_DNA"/>
</dbReference>
<evidence type="ECO:0000313" key="11">
    <source>
        <dbReference type="EMBL" id="GAA1008570.1"/>
    </source>
</evidence>
<keyword evidence="10" id="KW-0915">Sodium</keyword>
<keyword evidence="6 10" id="KW-0407">Ion channel</keyword>
<reference evidence="12" key="1">
    <citation type="journal article" date="2019" name="Int. J. Syst. Evol. Microbiol.">
        <title>The Global Catalogue of Microorganisms (GCM) 10K type strain sequencing project: providing services to taxonomists for standard genome sequencing and annotation.</title>
        <authorList>
            <consortium name="The Broad Institute Genomics Platform"/>
            <consortium name="The Broad Institute Genome Sequencing Center for Infectious Disease"/>
            <person name="Wu L."/>
            <person name="Ma J."/>
        </authorList>
    </citation>
    <scope>NUCLEOTIDE SEQUENCE [LARGE SCALE GENOMIC DNA]</scope>
    <source>
        <strain evidence="12">JCM 11269</strain>
    </source>
</reference>
<keyword evidence="10" id="KW-0406">Ion transport</keyword>
<evidence type="ECO:0000256" key="1">
    <source>
        <dbReference type="ARBA" id="ARBA00004651"/>
    </source>
</evidence>
<dbReference type="InterPro" id="IPR003691">
    <property type="entry name" value="FluC"/>
</dbReference>
<name>A0ABP4DGK7_9ACTN</name>
<evidence type="ECO:0000256" key="8">
    <source>
        <dbReference type="ARBA" id="ARBA00035585"/>
    </source>
</evidence>
<organism evidence="11 12">
    <name type="scientific">Streptomyces thermogriseus</name>
    <dbReference type="NCBI Taxonomy" id="75292"/>
    <lineage>
        <taxon>Bacteria</taxon>
        <taxon>Bacillati</taxon>
        <taxon>Actinomycetota</taxon>
        <taxon>Actinomycetes</taxon>
        <taxon>Kitasatosporales</taxon>
        <taxon>Streptomycetaceae</taxon>
        <taxon>Streptomyces</taxon>
    </lineage>
</organism>
<evidence type="ECO:0000313" key="12">
    <source>
        <dbReference type="Proteomes" id="UP001501072"/>
    </source>
</evidence>
<evidence type="ECO:0000256" key="3">
    <source>
        <dbReference type="ARBA" id="ARBA00022692"/>
    </source>
</evidence>
<accession>A0ABP4DGK7</accession>
<dbReference type="HAMAP" id="MF_00454">
    <property type="entry name" value="FluC"/>
    <property type="match status" value="1"/>
</dbReference>
<dbReference type="Proteomes" id="UP001501072">
    <property type="component" value="Unassembled WGS sequence"/>
</dbReference>
<evidence type="ECO:0000256" key="9">
    <source>
        <dbReference type="ARBA" id="ARBA00049940"/>
    </source>
</evidence>
<feature type="binding site" evidence="10">
    <location>
        <position position="86"/>
    </location>
    <ligand>
        <name>Na(+)</name>
        <dbReference type="ChEBI" id="CHEBI:29101"/>
        <note>structural</note>
    </ligand>
</feature>
<feature type="binding site" evidence="10">
    <location>
        <position position="83"/>
    </location>
    <ligand>
        <name>Na(+)</name>
        <dbReference type="ChEBI" id="CHEBI:29101"/>
        <note>structural</note>
    </ligand>
</feature>
<keyword evidence="10" id="KW-0479">Metal-binding</keyword>